<protein>
    <submittedName>
        <fullName evidence="1">Uncharacterized protein</fullName>
    </submittedName>
</protein>
<dbReference type="AlphaFoldDB" id="A0A6H1ZV56"/>
<organism evidence="1">
    <name type="scientific">viral metagenome</name>
    <dbReference type="NCBI Taxonomy" id="1070528"/>
    <lineage>
        <taxon>unclassified sequences</taxon>
        <taxon>metagenomes</taxon>
        <taxon>organismal metagenomes</taxon>
    </lineage>
</organism>
<proteinExistence type="predicted"/>
<dbReference type="EMBL" id="MT144256">
    <property type="protein sequence ID" value="QJA51359.1"/>
    <property type="molecule type" value="Genomic_DNA"/>
</dbReference>
<gene>
    <name evidence="1" type="ORF">TM448A02083_0007</name>
</gene>
<sequence>MPMLLASDVYEIILNLSRKDLRGNALSPEEYNSTARIVNETVFAKYYAEFENSSENSESMSAFKVLGETIPIVAGVGVLPASYYHVVGMPWYLGTDSMRRYLDLVSSLEHAKREQDYLTKATLIHPTFRFGLVNVAADMTVHVTPTTINPIYLDYIRTPDTPFLDYYLDDTNLTYTWCASGGVNVNIPDGSTYRDGTEGADVVVSQTTEWEWDADDLPLIISLFLQHLGIQLPDNILYEGGTLIETKQDKQ</sequence>
<evidence type="ECO:0000313" key="1">
    <source>
        <dbReference type="EMBL" id="QJA51359.1"/>
    </source>
</evidence>
<reference evidence="1" key="1">
    <citation type="submission" date="2020-03" db="EMBL/GenBank/DDBJ databases">
        <title>The deep terrestrial virosphere.</title>
        <authorList>
            <person name="Holmfeldt K."/>
            <person name="Nilsson E."/>
            <person name="Simone D."/>
            <person name="Lopez-Fernandez M."/>
            <person name="Wu X."/>
            <person name="de Brujin I."/>
            <person name="Lundin D."/>
            <person name="Andersson A."/>
            <person name="Bertilsson S."/>
            <person name="Dopson M."/>
        </authorList>
    </citation>
    <scope>NUCLEOTIDE SEQUENCE</scope>
    <source>
        <strain evidence="1">TM448A02083</strain>
    </source>
</reference>
<accession>A0A6H1ZV56</accession>
<name>A0A6H1ZV56_9ZZZZ</name>